<dbReference type="InterPro" id="IPR005471">
    <property type="entry name" value="Tscrpt_reg_IclR_N"/>
</dbReference>
<dbReference type="GO" id="GO:0003677">
    <property type="term" value="F:DNA binding"/>
    <property type="evidence" value="ECO:0007669"/>
    <property type="project" value="InterPro"/>
</dbReference>
<dbReference type="SUPFAM" id="SSF140931">
    <property type="entry name" value="Fic-like"/>
    <property type="match status" value="1"/>
</dbReference>
<gene>
    <name evidence="4" type="ORF">COS80_00140</name>
</gene>
<dbReference type="GO" id="GO:0005524">
    <property type="term" value="F:ATP binding"/>
    <property type="evidence" value="ECO:0007669"/>
    <property type="project" value="UniProtKB-KW"/>
</dbReference>
<feature type="active site" evidence="1">
    <location>
        <position position="191"/>
    </location>
</feature>
<evidence type="ECO:0000256" key="1">
    <source>
        <dbReference type="PIRSR" id="PIRSR640198-1"/>
    </source>
</evidence>
<dbReference type="Pfam" id="PF02661">
    <property type="entry name" value="Fic"/>
    <property type="match status" value="1"/>
</dbReference>
<accession>A0A2M7AQV2</accession>
<dbReference type="InterPro" id="IPR036388">
    <property type="entry name" value="WH-like_DNA-bd_sf"/>
</dbReference>
<sequence>MFKPKYQLTPKILANISQIERFYGQLEAIQTPLKLELDVEKHNLIQSSYISNSVEGNPLSYLEVSNLLLGDRVPANRNEKEVRNYFDILKKLGNYAHQKLSVSQVIEAHRELLTGTNDEIAGRLRNKKIVVGRYKSLEGKTKLLIKHNPPFYRSGQIENALKELLNWVSEEKEIPAVIKTGIFHHQFVYLHPFEDGNGRICRIFTALILLSSGYLINKYFVLDDWYDIDRILYSDKLHTADSGDKTEWLEYFTDGIKYSLQSALSRYSTSFESMNFENRPTTKEKEVLKIFGIQREVTASELAIKLGVSRQQAHSLLASLINKGFVSKKGLTKSSYYFLKKRGERV</sequence>
<evidence type="ECO:0000256" key="2">
    <source>
        <dbReference type="PIRSR" id="PIRSR640198-2"/>
    </source>
</evidence>
<dbReference type="EMBL" id="PEWC01000005">
    <property type="protein sequence ID" value="PIU72006.1"/>
    <property type="molecule type" value="Genomic_DNA"/>
</dbReference>
<protein>
    <recommendedName>
        <fullName evidence="3">Fido domain-containing protein</fullName>
    </recommendedName>
</protein>
<comment type="caution">
    <text evidence="4">The sequence shown here is derived from an EMBL/GenBank/DDBJ whole genome shotgun (WGS) entry which is preliminary data.</text>
</comment>
<dbReference type="PANTHER" id="PTHR13504">
    <property type="entry name" value="FIDO DOMAIN-CONTAINING PROTEIN DDB_G0283145"/>
    <property type="match status" value="1"/>
</dbReference>
<feature type="binding site" evidence="2">
    <location>
        <begin position="195"/>
        <end position="202"/>
    </location>
    <ligand>
        <name>ATP</name>
        <dbReference type="ChEBI" id="CHEBI:30616"/>
    </ligand>
</feature>
<dbReference type="GO" id="GO:0006355">
    <property type="term" value="P:regulation of DNA-templated transcription"/>
    <property type="evidence" value="ECO:0007669"/>
    <property type="project" value="InterPro"/>
</dbReference>
<feature type="binding site" evidence="2">
    <location>
        <begin position="131"/>
        <end position="147"/>
    </location>
    <ligand>
        <name>ATP</name>
        <dbReference type="ChEBI" id="CHEBI:30616"/>
    </ligand>
</feature>
<keyword evidence="2" id="KW-0547">Nucleotide-binding</keyword>
<feature type="domain" description="Fido" evidence="3">
    <location>
        <begin position="100"/>
        <end position="254"/>
    </location>
</feature>
<dbReference type="InterPro" id="IPR003812">
    <property type="entry name" value="Fido"/>
</dbReference>
<evidence type="ECO:0000259" key="3">
    <source>
        <dbReference type="PROSITE" id="PS51459"/>
    </source>
</evidence>
<dbReference type="Gene3D" id="1.10.3290.10">
    <property type="entry name" value="Fido-like domain"/>
    <property type="match status" value="1"/>
</dbReference>
<evidence type="ECO:0000313" key="5">
    <source>
        <dbReference type="Proteomes" id="UP000230972"/>
    </source>
</evidence>
<dbReference type="PANTHER" id="PTHR13504:SF38">
    <property type="entry name" value="FIDO DOMAIN-CONTAINING PROTEIN"/>
    <property type="match status" value="1"/>
</dbReference>
<dbReference type="SUPFAM" id="SSF46785">
    <property type="entry name" value="Winged helix' DNA-binding domain"/>
    <property type="match status" value="1"/>
</dbReference>
<dbReference type="AlphaFoldDB" id="A0A2M7AQV2"/>
<dbReference type="PROSITE" id="PS51459">
    <property type="entry name" value="FIDO"/>
    <property type="match status" value="1"/>
</dbReference>
<reference evidence="5" key="1">
    <citation type="submission" date="2017-09" db="EMBL/GenBank/DDBJ databases">
        <title>Depth-based differentiation of microbial function through sediment-hosted aquifers and enrichment of novel symbionts in the deep terrestrial subsurface.</title>
        <authorList>
            <person name="Probst A.J."/>
            <person name="Ladd B."/>
            <person name="Jarett J.K."/>
            <person name="Geller-Mcgrath D.E."/>
            <person name="Sieber C.M.K."/>
            <person name="Emerson J.B."/>
            <person name="Anantharaman K."/>
            <person name="Thomas B.C."/>
            <person name="Malmstrom R."/>
            <person name="Stieglmeier M."/>
            <person name="Klingl A."/>
            <person name="Woyke T."/>
            <person name="Ryan C.M."/>
            <person name="Banfield J.F."/>
        </authorList>
    </citation>
    <scope>NUCLEOTIDE SEQUENCE [LARGE SCALE GENOMIC DNA]</scope>
</reference>
<dbReference type="InterPro" id="IPR036390">
    <property type="entry name" value="WH_DNA-bd_sf"/>
</dbReference>
<keyword evidence="2" id="KW-0067">ATP-binding</keyword>
<dbReference type="Proteomes" id="UP000230972">
    <property type="component" value="Unassembled WGS sequence"/>
</dbReference>
<dbReference type="Pfam" id="PF09339">
    <property type="entry name" value="HTH_IclR"/>
    <property type="match status" value="1"/>
</dbReference>
<name>A0A2M7AQV2_9BACT</name>
<evidence type="ECO:0000313" key="4">
    <source>
        <dbReference type="EMBL" id="PIU72006.1"/>
    </source>
</evidence>
<proteinExistence type="predicted"/>
<dbReference type="InterPro" id="IPR040198">
    <property type="entry name" value="Fido_containing"/>
</dbReference>
<dbReference type="Gene3D" id="1.10.10.10">
    <property type="entry name" value="Winged helix-like DNA-binding domain superfamily/Winged helix DNA-binding domain"/>
    <property type="match status" value="1"/>
</dbReference>
<dbReference type="InterPro" id="IPR036597">
    <property type="entry name" value="Fido-like_dom_sf"/>
</dbReference>
<organism evidence="4 5">
    <name type="scientific">Candidatus Woesebacteria bacterium CG06_land_8_20_14_3_00_39_27</name>
    <dbReference type="NCBI Taxonomy" id="1975057"/>
    <lineage>
        <taxon>Bacteria</taxon>
        <taxon>Candidatus Woeseibacteriota</taxon>
    </lineage>
</organism>